<dbReference type="Proteomes" id="UP001372834">
    <property type="component" value="Unassembled WGS sequence"/>
</dbReference>
<name>A0AAN8P3N3_POLSC</name>
<dbReference type="GO" id="GO:0005664">
    <property type="term" value="C:nuclear origin of replication recognition complex"/>
    <property type="evidence" value="ECO:0007669"/>
    <property type="project" value="UniProtKB-UniRule"/>
</dbReference>
<feature type="region of interest" description="Disordered" evidence="7">
    <location>
        <begin position="73"/>
        <end position="100"/>
    </location>
</feature>
<dbReference type="AlphaFoldDB" id="A0AAN8P3N3"/>
<comment type="subcellular location">
    <subcellularLocation>
        <location evidence="1 6">Nucleus</location>
    </subcellularLocation>
</comment>
<keyword evidence="4 6" id="KW-0235">DNA replication</keyword>
<dbReference type="Pfam" id="PF24882">
    <property type="entry name" value="WHD_ORC2"/>
    <property type="match status" value="1"/>
</dbReference>
<feature type="region of interest" description="Disordered" evidence="7">
    <location>
        <begin position="155"/>
        <end position="204"/>
    </location>
</feature>
<reference evidence="10 11" key="1">
    <citation type="submission" date="2023-10" db="EMBL/GenBank/DDBJ databases">
        <title>Genomes of two closely related lineages of the louse Polyplax serrata with different host specificities.</title>
        <authorList>
            <person name="Martinu J."/>
            <person name="Tarabai H."/>
            <person name="Stefka J."/>
            <person name="Hypsa V."/>
        </authorList>
    </citation>
    <scope>NUCLEOTIDE SEQUENCE [LARGE SCALE GENOMIC DNA]</scope>
    <source>
        <strain evidence="10">HR10_N</strain>
    </source>
</reference>
<accession>A0AAN8P3N3</accession>
<dbReference type="InterPro" id="IPR056773">
    <property type="entry name" value="WHD_ORC2"/>
</dbReference>
<evidence type="ECO:0000256" key="7">
    <source>
        <dbReference type="SAM" id="MobiDB-lite"/>
    </source>
</evidence>
<dbReference type="InterPro" id="IPR007220">
    <property type="entry name" value="ORC2"/>
</dbReference>
<gene>
    <name evidence="10" type="ORF">RUM43_014952</name>
</gene>
<evidence type="ECO:0000313" key="10">
    <source>
        <dbReference type="EMBL" id="KAK6630253.1"/>
    </source>
</evidence>
<protein>
    <recommendedName>
        <fullName evidence="3 6">Origin recognition complex subunit 2</fullName>
    </recommendedName>
</protein>
<dbReference type="EMBL" id="JAWJWE010000012">
    <property type="protein sequence ID" value="KAK6630253.1"/>
    <property type="molecule type" value="Genomic_DNA"/>
</dbReference>
<feature type="domain" description="Origin recognition complex subunit 2 RecA-like" evidence="8">
    <location>
        <begin position="314"/>
        <end position="468"/>
    </location>
</feature>
<evidence type="ECO:0000259" key="8">
    <source>
        <dbReference type="Pfam" id="PF04084"/>
    </source>
</evidence>
<feature type="region of interest" description="Disordered" evidence="7">
    <location>
        <begin position="221"/>
        <end position="257"/>
    </location>
</feature>
<comment type="function">
    <text evidence="6">Component of the origin recognition complex (ORC) that binds origins of replication. DNA-binding is ATP-dependent. ORC is required to assemble the pre-replication complex necessary to initiate DNA replication.</text>
</comment>
<feature type="compositionally biased region" description="Basic and acidic residues" evidence="7">
    <location>
        <begin position="183"/>
        <end position="195"/>
    </location>
</feature>
<evidence type="ECO:0000256" key="6">
    <source>
        <dbReference type="RuleBase" id="RU368084"/>
    </source>
</evidence>
<evidence type="ECO:0000256" key="1">
    <source>
        <dbReference type="ARBA" id="ARBA00004123"/>
    </source>
</evidence>
<evidence type="ECO:0000259" key="9">
    <source>
        <dbReference type="Pfam" id="PF24882"/>
    </source>
</evidence>
<comment type="subunit">
    <text evidence="6">Component of the origin recognition complex (ORC).</text>
</comment>
<dbReference type="Pfam" id="PF04084">
    <property type="entry name" value="RecA-like_ORC2"/>
    <property type="match status" value="1"/>
</dbReference>
<proteinExistence type="inferred from homology"/>
<feature type="compositionally biased region" description="Low complexity" evidence="7">
    <location>
        <begin position="228"/>
        <end position="249"/>
    </location>
</feature>
<evidence type="ECO:0000256" key="4">
    <source>
        <dbReference type="ARBA" id="ARBA00022705"/>
    </source>
</evidence>
<dbReference type="GO" id="GO:0006260">
    <property type="term" value="P:DNA replication"/>
    <property type="evidence" value="ECO:0007669"/>
    <property type="project" value="UniProtKB-UniRule"/>
</dbReference>
<dbReference type="PANTHER" id="PTHR14052:SF0">
    <property type="entry name" value="ORIGIN RECOGNITION COMPLEX SUBUNIT 2"/>
    <property type="match status" value="1"/>
</dbReference>
<feature type="domain" description="Origin recognition complex subunit 2 winged-helix" evidence="9">
    <location>
        <begin position="523"/>
        <end position="581"/>
    </location>
</feature>
<organism evidence="10 11">
    <name type="scientific">Polyplax serrata</name>
    <name type="common">Common mouse louse</name>
    <dbReference type="NCBI Taxonomy" id="468196"/>
    <lineage>
        <taxon>Eukaryota</taxon>
        <taxon>Metazoa</taxon>
        <taxon>Ecdysozoa</taxon>
        <taxon>Arthropoda</taxon>
        <taxon>Hexapoda</taxon>
        <taxon>Insecta</taxon>
        <taxon>Pterygota</taxon>
        <taxon>Neoptera</taxon>
        <taxon>Paraneoptera</taxon>
        <taxon>Psocodea</taxon>
        <taxon>Troctomorpha</taxon>
        <taxon>Phthiraptera</taxon>
        <taxon>Anoplura</taxon>
        <taxon>Polyplacidae</taxon>
        <taxon>Polyplax</taxon>
    </lineage>
</organism>
<evidence type="ECO:0000256" key="5">
    <source>
        <dbReference type="ARBA" id="ARBA00023242"/>
    </source>
</evidence>
<sequence>MPAMLNKLMQLLGKTESLAQPVKMENSETLYHVKGRDTMKTIDVIFVSDELVGSTIVSKKEYERLMRQKIKTEIESNKNEPNNTDESKATQKRKGYQDDMDGEVKMKRSKYVDDVELALAALENVDVEKVEVSQPSTLFDDGDISAKKMYNFENSVTPMKGSQKSSVETPNNMKTNQPNSMGKPKERKQVSKENDSAQTPFSIRRKMIRDIKHIQKILENSDEDDFSGSDSDSSFRLSDNSLSDSQNSDSETKTKKNSSQKSFFENYCDLQSAKKSNLSVNSLKKLKTSKLTQEKLDEIVKNFEASSQHKNCIKTLFKEILGLFDKWDFILKQNYNLLLYGAGSKREIIGKFVERFLDVSPVIVVNGFFPDVTGREIVDKICSILKIKPETTDGIEKIEQKIRNYEMDIYLAINNIDGIMLRNKKVQNMLSRLGKIEQIHVIASIDHINAPLIWDNRTSSEFNWVWFDSTTFINYAEETLYEGNLMLQNSGKATLSSLRNVFAALTKNSRGIFLIMIKNQVESGNKKTGISFRELYEECRRELLISTDVALRSQLKEFVDHAILKQKKNADGEEQFMIMMETNILKQFLDEQEGNQC</sequence>
<keyword evidence="5 6" id="KW-0539">Nucleus</keyword>
<comment type="caution">
    <text evidence="10">The sequence shown here is derived from an EMBL/GenBank/DDBJ whole genome shotgun (WGS) entry which is preliminary data.</text>
</comment>
<evidence type="ECO:0000313" key="11">
    <source>
        <dbReference type="Proteomes" id="UP001372834"/>
    </source>
</evidence>
<evidence type="ECO:0000256" key="2">
    <source>
        <dbReference type="ARBA" id="ARBA00007421"/>
    </source>
</evidence>
<dbReference type="InterPro" id="IPR056772">
    <property type="entry name" value="RecA-like_ORC2"/>
</dbReference>
<comment type="similarity">
    <text evidence="2 6">Belongs to the ORC2 family.</text>
</comment>
<evidence type="ECO:0000256" key="3">
    <source>
        <dbReference type="ARBA" id="ARBA00019080"/>
    </source>
</evidence>
<feature type="compositionally biased region" description="Polar residues" evidence="7">
    <location>
        <begin position="155"/>
        <end position="180"/>
    </location>
</feature>
<dbReference type="PANTHER" id="PTHR14052">
    <property type="entry name" value="ORIGIN RECOGNITION COMPLEX SUBUNIT 2"/>
    <property type="match status" value="1"/>
</dbReference>
<dbReference type="GO" id="GO:0003688">
    <property type="term" value="F:DNA replication origin binding"/>
    <property type="evidence" value="ECO:0007669"/>
    <property type="project" value="UniProtKB-UniRule"/>
</dbReference>